<keyword evidence="2" id="KW-0732">Signal</keyword>
<name>A0A077R8C4_9BASI</name>
<feature type="chain" id="PRO_5001722862" evidence="2">
    <location>
        <begin position="21"/>
        <end position="161"/>
    </location>
</feature>
<protein>
    <submittedName>
        <fullName evidence="3">Uncharacterized protein</fullName>
    </submittedName>
</protein>
<dbReference type="EMBL" id="HG529577">
    <property type="protein sequence ID" value="CDI53389.1"/>
    <property type="molecule type" value="Genomic_DNA"/>
</dbReference>
<evidence type="ECO:0000313" key="3">
    <source>
        <dbReference type="EMBL" id="CDI53389.1"/>
    </source>
</evidence>
<dbReference type="AlphaFoldDB" id="A0A077R8C4"/>
<organism evidence="3">
    <name type="scientific">Melanopsichium pennsylvanicum 4</name>
    <dbReference type="NCBI Taxonomy" id="1398559"/>
    <lineage>
        <taxon>Eukaryota</taxon>
        <taxon>Fungi</taxon>
        <taxon>Dikarya</taxon>
        <taxon>Basidiomycota</taxon>
        <taxon>Ustilaginomycotina</taxon>
        <taxon>Ustilaginomycetes</taxon>
        <taxon>Ustilaginales</taxon>
        <taxon>Ustilaginaceae</taxon>
        <taxon>Melanopsichium</taxon>
    </lineage>
</organism>
<proteinExistence type="predicted"/>
<feature type="region of interest" description="Disordered" evidence="1">
    <location>
        <begin position="135"/>
        <end position="161"/>
    </location>
</feature>
<sequence>MQLFTLFAGILCLMSGVSYALPGPVAEMDQVPGGIHLWNTVTNMGQFPGHGHANNFNLGVTAEWKNHLAQFAEQDISRAFPYLQQRFVRFLQRGRDVLPVAEAKDQWLARHLVNAYVNRRRVNMAHALHVGGARQNAEELSVHGPPGSSSSDDEGTASSYW</sequence>
<feature type="signal peptide" evidence="2">
    <location>
        <begin position="1"/>
        <end position="20"/>
    </location>
</feature>
<accession>A0A077R8C4</accession>
<feature type="compositionally biased region" description="Low complexity" evidence="1">
    <location>
        <begin position="144"/>
        <end position="161"/>
    </location>
</feature>
<evidence type="ECO:0000256" key="1">
    <source>
        <dbReference type="SAM" id="MobiDB-lite"/>
    </source>
</evidence>
<evidence type="ECO:0000256" key="2">
    <source>
        <dbReference type="SAM" id="SignalP"/>
    </source>
</evidence>
<reference evidence="3" key="1">
    <citation type="journal article" date="2014" name="Genome Biol. Evol.">
        <title>Gene Loss Rather Than Gene Gain Is Associated with a Host Jump from Monocots to Dicots in the Smut Fungus Melanopsichium pennsylvanicum.</title>
        <authorList>
            <person name="Sharma R."/>
            <person name="Mishra B."/>
            <person name="Runge F."/>
            <person name="Thines M."/>
        </authorList>
    </citation>
    <scope>NUCLEOTIDE SEQUENCE</scope>
    <source>
        <strain evidence="3">4</strain>
    </source>
</reference>